<keyword evidence="1" id="KW-0805">Transcription regulation</keyword>
<dbReference type="RefSeq" id="WP_133206269.1">
    <property type="nucleotide sequence ID" value="NZ_SMRU01000032.1"/>
</dbReference>
<evidence type="ECO:0000259" key="4">
    <source>
        <dbReference type="PROSITE" id="PS50949"/>
    </source>
</evidence>
<dbReference type="GO" id="GO:0045892">
    <property type="term" value="P:negative regulation of DNA-templated transcription"/>
    <property type="evidence" value="ECO:0007669"/>
    <property type="project" value="TreeGrafter"/>
</dbReference>
<proteinExistence type="predicted"/>
<dbReference type="InterPro" id="IPR028978">
    <property type="entry name" value="Chorismate_lyase_/UTRA_dom_sf"/>
</dbReference>
<dbReference type="GO" id="GO:0003677">
    <property type="term" value="F:DNA binding"/>
    <property type="evidence" value="ECO:0007669"/>
    <property type="project" value="UniProtKB-KW"/>
</dbReference>
<dbReference type="InterPro" id="IPR036388">
    <property type="entry name" value="WH-like_DNA-bd_sf"/>
</dbReference>
<dbReference type="PROSITE" id="PS50949">
    <property type="entry name" value="HTH_GNTR"/>
    <property type="match status" value="1"/>
</dbReference>
<keyword evidence="6" id="KW-1185">Reference proteome</keyword>
<organism evidence="5 6">
    <name type="scientific">Arthrobacter terricola</name>
    <dbReference type="NCBI Taxonomy" id="2547396"/>
    <lineage>
        <taxon>Bacteria</taxon>
        <taxon>Bacillati</taxon>
        <taxon>Actinomycetota</taxon>
        <taxon>Actinomycetes</taxon>
        <taxon>Micrococcales</taxon>
        <taxon>Micrococcaceae</taxon>
        <taxon>Arthrobacter</taxon>
    </lineage>
</organism>
<dbReference type="AlphaFoldDB" id="A0A4R5K8M8"/>
<dbReference type="PRINTS" id="PR00035">
    <property type="entry name" value="HTHGNTR"/>
</dbReference>
<dbReference type="SUPFAM" id="SSF46785">
    <property type="entry name" value="Winged helix' DNA-binding domain"/>
    <property type="match status" value="1"/>
</dbReference>
<dbReference type="PANTHER" id="PTHR44846:SF17">
    <property type="entry name" value="GNTR-FAMILY TRANSCRIPTIONAL REGULATOR"/>
    <property type="match status" value="1"/>
</dbReference>
<dbReference type="SMART" id="SM00866">
    <property type="entry name" value="UTRA"/>
    <property type="match status" value="1"/>
</dbReference>
<evidence type="ECO:0000313" key="6">
    <source>
        <dbReference type="Proteomes" id="UP000295511"/>
    </source>
</evidence>
<dbReference type="Gene3D" id="3.40.1410.10">
    <property type="entry name" value="Chorismate lyase-like"/>
    <property type="match status" value="1"/>
</dbReference>
<dbReference type="SUPFAM" id="SSF64288">
    <property type="entry name" value="Chorismate lyase-like"/>
    <property type="match status" value="1"/>
</dbReference>
<dbReference type="InterPro" id="IPR050679">
    <property type="entry name" value="Bact_HTH_transcr_reg"/>
</dbReference>
<dbReference type="GO" id="GO:0003700">
    <property type="term" value="F:DNA-binding transcription factor activity"/>
    <property type="evidence" value="ECO:0007669"/>
    <property type="project" value="InterPro"/>
</dbReference>
<gene>
    <name evidence="5" type="ORF">E1809_21360</name>
</gene>
<dbReference type="EMBL" id="SMRU01000032">
    <property type="protein sequence ID" value="TDF91162.1"/>
    <property type="molecule type" value="Genomic_DNA"/>
</dbReference>
<evidence type="ECO:0000256" key="1">
    <source>
        <dbReference type="ARBA" id="ARBA00023015"/>
    </source>
</evidence>
<dbReference type="Pfam" id="PF07702">
    <property type="entry name" value="UTRA"/>
    <property type="match status" value="1"/>
</dbReference>
<reference evidence="5 6" key="1">
    <citation type="submission" date="2019-03" db="EMBL/GenBank/DDBJ databases">
        <title>Whole genome sequence of Arthrobacter sp JH1-1.</title>
        <authorList>
            <person name="Trinh H.N."/>
        </authorList>
    </citation>
    <scope>NUCLEOTIDE SEQUENCE [LARGE SCALE GENOMIC DNA]</scope>
    <source>
        <strain evidence="5 6">JH1-1</strain>
    </source>
</reference>
<evidence type="ECO:0000256" key="2">
    <source>
        <dbReference type="ARBA" id="ARBA00023125"/>
    </source>
</evidence>
<keyword evidence="3" id="KW-0804">Transcription</keyword>
<dbReference type="InterPro" id="IPR011663">
    <property type="entry name" value="UTRA"/>
</dbReference>
<evidence type="ECO:0000256" key="3">
    <source>
        <dbReference type="ARBA" id="ARBA00023163"/>
    </source>
</evidence>
<evidence type="ECO:0000313" key="5">
    <source>
        <dbReference type="EMBL" id="TDF91162.1"/>
    </source>
</evidence>
<name>A0A4R5K8M8_9MICC</name>
<dbReference type="PANTHER" id="PTHR44846">
    <property type="entry name" value="MANNOSYL-D-GLYCERATE TRANSPORT/METABOLISM SYSTEM REPRESSOR MNGR-RELATED"/>
    <property type="match status" value="1"/>
</dbReference>
<dbReference type="Proteomes" id="UP000295511">
    <property type="component" value="Unassembled WGS sequence"/>
</dbReference>
<dbReference type="CDD" id="cd07377">
    <property type="entry name" value="WHTH_GntR"/>
    <property type="match status" value="1"/>
</dbReference>
<accession>A0A4R5K8M8</accession>
<feature type="domain" description="HTH gntR-type" evidence="4">
    <location>
        <begin position="15"/>
        <end position="83"/>
    </location>
</feature>
<dbReference type="OrthoDB" id="3210131at2"/>
<dbReference type="SMART" id="SM00345">
    <property type="entry name" value="HTH_GNTR"/>
    <property type="match status" value="1"/>
</dbReference>
<comment type="caution">
    <text evidence="5">The sequence shown here is derived from an EMBL/GenBank/DDBJ whole genome shotgun (WGS) entry which is preliminary data.</text>
</comment>
<keyword evidence="2" id="KW-0238">DNA-binding</keyword>
<protein>
    <submittedName>
        <fullName evidence="5">GntR family transcriptional regulator</fullName>
    </submittedName>
</protein>
<dbReference type="InterPro" id="IPR036390">
    <property type="entry name" value="WH_DNA-bd_sf"/>
</dbReference>
<dbReference type="Gene3D" id="1.10.10.10">
    <property type="entry name" value="Winged helix-like DNA-binding domain superfamily/Winged helix DNA-binding domain"/>
    <property type="match status" value="1"/>
</dbReference>
<dbReference type="InterPro" id="IPR000524">
    <property type="entry name" value="Tscrpt_reg_HTH_GntR"/>
</dbReference>
<sequence>MSIAAAEAIDRQSPTPYYRQLFDVLERRIASKDIESGERLPSENELCTEFGLSRATVRQALKLLESRGLAHRIPGRGVFASEPSADRGWMIQGEQGFLENALSHQNRPVTTQVLRSGPVELPESACRSLELPEGTRGFELVRVRSVDGIPAVYSINYSPPAVAPVIAGATGVLAGQASLTALLTEAGYGLGGASRTIRAVNPTPEIAKALNVTDGSPLLRIHSTSWTRAGERFDVYETWVRSEIVPLEVNVSSLDLGSGR</sequence>
<dbReference type="Pfam" id="PF00392">
    <property type="entry name" value="GntR"/>
    <property type="match status" value="1"/>
</dbReference>